<evidence type="ECO:0000313" key="1">
    <source>
        <dbReference type="EMBL" id="SVD28906.1"/>
    </source>
</evidence>
<accession>A0A382U3L1</accession>
<sequence length="38" mass="4348">MSLVHRVRRINIKDIQKLKGRRPIVALTAYSATMAARI</sequence>
<dbReference type="EMBL" id="UINC01141268">
    <property type="protein sequence ID" value="SVD28906.1"/>
    <property type="molecule type" value="Genomic_DNA"/>
</dbReference>
<dbReference type="AlphaFoldDB" id="A0A382U3L1"/>
<organism evidence="1">
    <name type="scientific">marine metagenome</name>
    <dbReference type="NCBI Taxonomy" id="408172"/>
    <lineage>
        <taxon>unclassified sequences</taxon>
        <taxon>metagenomes</taxon>
        <taxon>ecological metagenomes</taxon>
    </lineage>
</organism>
<evidence type="ECO:0008006" key="2">
    <source>
        <dbReference type="Google" id="ProtNLM"/>
    </source>
</evidence>
<proteinExistence type="predicted"/>
<protein>
    <recommendedName>
        <fullName evidence="2">3-methyl-2-oxobutanoate hydroxymethyltransferase</fullName>
    </recommendedName>
</protein>
<name>A0A382U3L1_9ZZZZ</name>
<feature type="non-terminal residue" evidence="1">
    <location>
        <position position="38"/>
    </location>
</feature>
<gene>
    <name evidence="1" type="ORF">METZ01_LOCUS381760</name>
</gene>
<reference evidence="1" key="1">
    <citation type="submission" date="2018-05" db="EMBL/GenBank/DDBJ databases">
        <authorList>
            <person name="Lanie J.A."/>
            <person name="Ng W.-L."/>
            <person name="Kazmierczak K.M."/>
            <person name="Andrzejewski T.M."/>
            <person name="Davidsen T.M."/>
            <person name="Wayne K.J."/>
            <person name="Tettelin H."/>
            <person name="Glass J.I."/>
            <person name="Rusch D."/>
            <person name="Podicherti R."/>
            <person name="Tsui H.-C.T."/>
            <person name="Winkler M.E."/>
        </authorList>
    </citation>
    <scope>NUCLEOTIDE SEQUENCE</scope>
</reference>